<dbReference type="Gene3D" id="3.30.910.20">
    <property type="entry name" value="Skp domain"/>
    <property type="match status" value="1"/>
</dbReference>
<dbReference type="SMART" id="SM00935">
    <property type="entry name" value="OmpH"/>
    <property type="match status" value="1"/>
</dbReference>
<reference evidence="1 2" key="1">
    <citation type="submission" date="2018-06" db="EMBL/GenBank/DDBJ databases">
        <title>Genomic Encyclopedia of Type Strains, Phase III (KMG-III): the genomes of soil and plant-associated and newly described type strains.</title>
        <authorList>
            <person name="Whitman W."/>
        </authorList>
    </citation>
    <scope>NUCLEOTIDE SEQUENCE [LARGE SCALE GENOMIC DNA]</scope>
    <source>
        <strain evidence="1 2">JA737</strain>
    </source>
</reference>
<keyword evidence="2" id="KW-1185">Reference proteome</keyword>
<dbReference type="OrthoDB" id="7868372at2"/>
<dbReference type="EMBL" id="QJTK01000001">
    <property type="protein sequence ID" value="PYF12908.1"/>
    <property type="molecule type" value="Genomic_DNA"/>
</dbReference>
<dbReference type="SUPFAM" id="SSF111384">
    <property type="entry name" value="OmpH-like"/>
    <property type="match status" value="1"/>
</dbReference>
<dbReference type="InterPro" id="IPR024930">
    <property type="entry name" value="Skp_dom_sf"/>
</dbReference>
<dbReference type="Pfam" id="PF03938">
    <property type="entry name" value="OmpH"/>
    <property type="match status" value="1"/>
</dbReference>
<proteinExistence type="predicted"/>
<organism evidence="1 2">
    <name type="scientific">Rhodobacter viridis</name>
    <dbReference type="NCBI Taxonomy" id="1054202"/>
    <lineage>
        <taxon>Bacteria</taxon>
        <taxon>Pseudomonadati</taxon>
        <taxon>Pseudomonadota</taxon>
        <taxon>Alphaproteobacteria</taxon>
        <taxon>Rhodobacterales</taxon>
        <taxon>Rhodobacter group</taxon>
        <taxon>Rhodobacter</taxon>
    </lineage>
</organism>
<dbReference type="Proteomes" id="UP000247727">
    <property type="component" value="Unassembled WGS sequence"/>
</dbReference>
<dbReference type="InterPro" id="IPR005632">
    <property type="entry name" value="Chaperone_Skp"/>
</dbReference>
<accession>A0A318U342</accession>
<gene>
    <name evidence="1" type="ORF">C8J30_101290</name>
</gene>
<dbReference type="GO" id="GO:0051082">
    <property type="term" value="F:unfolded protein binding"/>
    <property type="evidence" value="ECO:0007669"/>
    <property type="project" value="InterPro"/>
</dbReference>
<sequence length="214" mass="22737">MLRGLARMTIQGPGILPGLLRLGLCAGVLAVCLAGAPVRADQPVAPTAPPVPVLSLDFERLFDDTLWGKRIAADMARDSAALNAENTRIADDLIAEEKSLTDRRAKLTPAAFRTEADAFDERATGIRAAQKAKAQSLTQTYEAARQAFFAASGPLMDEVLTRRHAVMVLDRRAIIRGLEAADITEELARLMDARLGAGPAEAQPTPDPAGNGGE</sequence>
<name>A0A318U342_9RHOB</name>
<dbReference type="AlphaFoldDB" id="A0A318U342"/>
<comment type="caution">
    <text evidence="1">The sequence shown here is derived from an EMBL/GenBank/DDBJ whole genome shotgun (WGS) entry which is preliminary data.</text>
</comment>
<evidence type="ECO:0000313" key="1">
    <source>
        <dbReference type="EMBL" id="PYF12908.1"/>
    </source>
</evidence>
<evidence type="ECO:0000313" key="2">
    <source>
        <dbReference type="Proteomes" id="UP000247727"/>
    </source>
</evidence>
<protein>
    <submittedName>
        <fullName evidence="1">Periplasmic chaperone for outer membrane proteins Skp</fullName>
    </submittedName>
</protein>